<dbReference type="UniPathway" id="UPA00038">
    <property type="reaction ID" value="UER00491"/>
</dbReference>
<dbReference type="InterPro" id="IPR008927">
    <property type="entry name" value="6-PGluconate_DH-like_C_sf"/>
</dbReference>
<dbReference type="Gene3D" id="3.40.50.720">
    <property type="entry name" value="NAD(P)-binding Rossmann-like Domain"/>
    <property type="match status" value="1"/>
</dbReference>
<evidence type="ECO:0000256" key="4">
    <source>
        <dbReference type="ARBA" id="ARBA00023002"/>
    </source>
</evidence>
<dbReference type="GO" id="GO:0003979">
    <property type="term" value="F:UDP-glucose 6-dehydrogenase activity"/>
    <property type="evidence" value="ECO:0007669"/>
    <property type="project" value="UniProtKB-EC"/>
</dbReference>
<dbReference type="AlphaFoldDB" id="A0A7S0CVK0"/>
<dbReference type="Pfam" id="PF00984">
    <property type="entry name" value="UDPG_MGDP_dh"/>
    <property type="match status" value="1"/>
</dbReference>
<dbReference type="FunFam" id="3.40.50.720:FF:000114">
    <property type="entry name" value="UDP-glucose 6-dehydrogenase"/>
    <property type="match status" value="1"/>
</dbReference>
<evidence type="ECO:0000256" key="5">
    <source>
        <dbReference type="ARBA" id="ARBA00023027"/>
    </source>
</evidence>
<evidence type="ECO:0000256" key="1">
    <source>
        <dbReference type="ARBA" id="ARBA00004701"/>
    </source>
</evidence>
<dbReference type="InterPro" id="IPR036220">
    <property type="entry name" value="UDP-Glc/GDP-Man_DH_C_sf"/>
</dbReference>
<dbReference type="InterPro" id="IPR017476">
    <property type="entry name" value="UDP-Glc/GDP-Man"/>
</dbReference>
<keyword evidence="4" id="KW-0560">Oxidoreductase</keyword>
<sequence>VEKLVWVYKHWVPADRIICTNLWSSELSKLVANAFLAQRISSINSISELCEATGADVQEVGKAIGKDARIGSRFLNASVGFGGSCFQKDILNLVYLCESFGLKEIAEYWDGVVKINNHQKARFAQKMIKKMFNTVSGKKIVLFGFAFKKDTGDTRETAAVFIAKHLLDDHANIVIYDPKVEYEQIEFDFSYYNALTPGKDFKDCVTIATDPYEAVKDAHAIAIMTEWEEFKSYDYKKIYDSMAKPAFAFDGRLILDHDKLVQIGFDVYAIGKPYGVKYQNMDDLKM</sequence>
<dbReference type="GO" id="GO:0006065">
    <property type="term" value="P:UDP-glucuronate biosynthetic process"/>
    <property type="evidence" value="ECO:0007669"/>
    <property type="project" value="UniProtKB-UniPathway"/>
</dbReference>
<dbReference type="InterPro" id="IPR014027">
    <property type="entry name" value="UDP-Glc/GDP-Man_DH_C"/>
</dbReference>
<evidence type="ECO:0000256" key="7">
    <source>
        <dbReference type="PIRSR" id="PIRSR500134-1"/>
    </source>
</evidence>
<feature type="binding site" evidence="9">
    <location>
        <position position="88"/>
    </location>
    <ligand>
        <name>NAD(+)</name>
        <dbReference type="ChEBI" id="CHEBI:57540"/>
    </ligand>
</feature>
<dbReference type="GO" id="GO:0006024">
    <property type="term" value="P:glycosaminoglycan biosynthetic process"/>
    <property type="evidence" value="ECO:0007669"/>
    <property type="project" value="TreeGrafter"/>
</dbReference>
<dbReference type="PIRSF" id="PIRSF500134">
    <property type="entry name" value="UDPglc_DH_bac"/>
    <property type="match status" value="1"/>
</dbReference>
<dbReference type="Pfam" id="PF03720">
    <property type="entry name" value="UDPG_MGDP_dh_C"/>
    <property type="match status" value="1"/>
</dbReference>
<evidence type="ECO:0000256" key="6">
    <source>
        <dbReference type="ARBA" id="ARBA00047473"/>
    </source>
</evidence>
<organism evidence="11">
    <name type="scientific">Amorphochlora amoebiformis</name>
    <dbReference type="NCBI Taxonomy" id="1561963"/>
    <lineage>
        <taxon>Eukaryota</taxon>
        <taxon>Sar</taxon>
        <taxon>Rhizaria</taxon>
        <taxon>Cercozoa</taxon>
        <taxon>Chlorarachniophyceae</taxon>
        <taxon>Amorphochlora</taxon>
    </lineage>
</organism>
<dbReference type="GO" id="GO:0051287">
    <property type="term" value="F:NAD binding"/>
    <property type="evidence" value="ECO:0007669"/>
    <property type="project" value="InterPro"/>
</dbReference>
<dbReference type="SMART" id="SM00984">
    <property type="entry name" value="UDPG_MGDP_dh_C"/>
    <property type="match status" value="1"/>
</dbReference>
<dbReference type="PANTHER" id="PTHR11374">
    <property type="entry name" value="UDP-GLUCOSE DEHYDROGENASE/UDP-MANNAC DEHYDROGENASE"/>
    <property type="match status" value="1"/>
</dbReference>
<comment type="catalytic activity">
    <reaction evidence="6">
        <text>UDP-alpha-D-glucose + 2 NAD(+) + H2O = UDP-alpha-D-glucuronate + 2 NADH + 3 H(+)</text>
        <dbReference type="Rhea" id="RHEA:23596"/>
        <dbReference type="ChEBI" id="CHEBI:15377"/>
        <dbReference type="ChEBI" id="CHEBI:15378"/>
        <dbReference type="ChEBI" id="CHEBI:57540"/>
        <dbReference type="ChEBI" id="CHEBI:57945"/>
        <dbReference type="ChEBI" id="CHEBI:58052"/>
        <dbReference type="ChEBI" id="CHEBI:58885"/>
        <dbReference type="EC" id="1.1.1.22"/>
    </reaction>
</comment>
<dbReference type="FunFam" id="1.20.5.100:FF:000001">
    <property type="entry name" value="UDP-glucose 6-dehydrogenase"/>
    <property type="match status" value="1"/>
</dbReference>
<keyword evidence="5 9" id="KW-0520">NAD</keyword>
<feature type="domain" description="UDP-glucose/GDP-mannose dehydrogenase C-terminal" evidence="10">
    <location>
        <begin position="141"/>
        <end position="257"/>
    </location>
</feature>
<feature type="active site" description="Nucleophile" evidence="7">
    <location>
        <position position="85"/>
    </location>
</feature>
<dbReference type="InterPro" id="IPR028357">
    <property type="entry name" value="UDPglc_DH_bac"/>
</dbReference>
<protein>
    <recommendedName>
        <fullName evidence="3">UDP-glucose 6-dehydrogenase</fullName>
        <ecNumber evidence="3">1.1.1.22</ecNumber>
    </recommendedName>
</protein>
<dbReference type="SUPFAM" id="SSF48179">
    <property type="entry name" value="6-phosphogluconate dehydrogenase C-terminal domain-like"/>
    <property type="match status" value="1"/>
</dbReference>
<reference evidence="11" key="1">
    <citation type="submission" date="2021-01" db="EMBL/GenBank/DDBJ databases">
        <authorList>
            <person name="Corre E."/>
            <person name="Pelletier E."/>
            <person name="Niang G."/>
            <person name="Scheremetjew M."/>
            <person name="Finn R."/>
            <person name="Kale V."/>
            <person name="Holt S."/>
            <person name="Cochrane G."/>
            <person name="Meng A."/>
            <person name="Brown T."/>
            <person name="Cohen L."/>
        </authorList>
    </citation>
    <scope>NUCLEOTIDE SEQUENCE</scope>
    <source>
        <strain evidence="11">CCMP2058</strain>
    </source>
</reference>
<evidence type="ECO:0000256" key="8">
    <source>
        <dbReference type="PIRSR" id="PIRSR500134-2"/>
    </source>
</evidence>
<feature type="binding site" evidence="8">
    <location>
        <position position="148"/>
    </location>
    <ligand>
        <name>substrate</name>
    </ligand>
</feature>
<feature type="non-terminal residue" evidence="11">
    <location>
        <position position="1"/>
    </location>
</feature>
<feature type="binding site" evidence="8">
    <location>
        <position position="82"/>
    </location>
    <ligand>
        <name>substrate</name>
    </ligand>
</feature>
<feature type="binding site" evidence="9">
    <location>
        <position position="155"/>
    </location>
    <ligand>
        <name>NAD(+)</name>
        <dbReference type="ChEBI" id="CHEBI:57540"/>
    </ligand>
</feature>
<evidence type="ECO:0000256" key="2">
    <source>
        <dbReference type="ARBA" id="ARBA00006601"/>
    </source>
</evidence>
<dbReference type="InterPro" id="IPR028356">
    <property type="entry name" value="UDPglc_DH_euk"/>
</dbReference>
<evidence type="ECO:0000256" key="9">
    <source>
        <dbReference type="PIRSR" id="PIRSR500134-3"/>
    </source>
</evidence>
<dbReference type="GO" id="GO:0005634">
    <property type="term" value="C:nucleus"/>
    <property type="evidence" value="ECO:0007669"/>
    <property type="project" value="TreeGrafter"/>
</dbReference>
<dbReference type="EMBL" id="HBEM01003769">
    <property type="protein sequence ID" value="CAD8433526.1"/>
    <property type="molecule type" value="Transcribed_RNA"/>
</dbReference>
<dbReference type="PANTHER" id="PTHR11374:SF3">
    <property type="entry name" value="UDP-GLUCOSE 6-DEHYDROGENASE"/>
    <property type="match status" value="1"/>
</dbReference>
<accession>A0A7S0CVK0</accession>
<name>A0A7S0CVK0_9EUKA</name>
<dbReference type="Gene3D" id="1.20.5.100">
    <property type="entry name" value="Cytochrome c1, transmembrane anchor, C-terminal"/>
    <property type="match status" value="1"/>
</dbReference>
<evidence type="ECO:0000259" key="10">
    <source>
        <dbReference type="SMART" id="SM00984"/>
    </source>
</evidence>
<evidence type="ECO:0000313" key="11">
    <source>
        <dbReference type="EMBL" id="CAD8433526.1"/>
    </source>
</evidence>
<feature type="binding site" evidence="8">
    <location>
        <position position="29"/>
    </location>
    <ligand>
        <name>substrate</name>
    </ligand>
</feature>
<feature type="binding site" evidence="8">
    <location>
        <begin position="74"/>
        <end position="78"/>
    </location>
    <ligand>
        <name>substrate</name>
    </ligand>
</feature>
<dbReference type="SUPFAM" id="SSF52413">
    <property type="entry name" value="UDP-glucose/GDP-mannose dehydrogenase C-terminal domain"/>
    <property type="match status" value="1"/>
</dbReference>
<comment type="similarity">
    <text evidence="2">Belongs to the UDP-glucose/GDP-mannose dehydrogenase family.</text>
</comment>
<proteinExistence type="inferred from homology"/>
<dbReference type="PIRSF" id="PIRSF000124">
    <property type="entry name" value="UDPglc_GDPman_dh"/>
    <property type="match status" value="1"/>
</dbReference>
<gene>
    <name evidence="11" type="ORF">LAMO00422_LOCUS2639</name>
</gene>
<dbReference type="EC" id="1.1.1.22" evidence="3"/>
<evidence type="ECO:0000256" key="3">
    <source>
        <dbReference type="ARBA" id="ARBA00012954"/>
    </source>
</evidence>
<dbReference type="GO" id="GO:0000271">
    <property type="term" value="P:polysaccharide biosynthetic process"/>
    <property type="evidence" value="ECO:0007669"/>
    <property type="project" value="InterPro"/>
</dbReference>
<comment type="pathway">
    <text evidence="1">Nucleotide-sugar biosynthesis; UDP-alpha-D-glucuronate biosynthesis; UDP-alpha-D-glucuronate from UDP-alpha-D-glucose: step 1/1.</text>
</comment>
<dbReference type="InterPro" id="IPR014026">
    <property type="entry name" value="UDP-Glc/GDP-Man_DH_dimer"/>
</dbReference>